<feature type="region of interest" description="Disordered" evidence="1">
    <location>
        <begin position="1"/>
        <end position="27"/>
    </location>
</feature>
<dbReference type="AlphaFoldDB" id="A0A7D7KZC7"/>
<accession>A0A7D7KZC7</accession>
<proteinExistence type="predicted"/>
<feature type="transmembrane region" description="Helical" evidence="2">
    <location>
        <begin position="34"/>
        <end position="55"/>
    </location>
</feature>
<evidence type="ECO:0000256" key="1">
    <source>
        <dbReference type="SAM" id="MobiDB-lite"/>
    </source>
</evidence>
<evidence type="ECO:0000313" key="4">
    <source>
        <dbReference type="Proteomes" id="UP000216825"/>
    </source>
</evidence>
<reference evidence="4" key="1">
    <citation type="submission" date="2017-08" db="EMBL/GenBank/DDBJ databases">
        <title>Draft Genome Sequence of Kocuria varians 80.</title>
        <authorList>
            <person name="Minaev M."/>
            <person name="Kurbakov K.A."/>
            <person name="Solodovnikova G.I."/>
            <person name="Kuznetsova O.A."/>
            <person name="Lisitsyn A.B."/>
        </authorList>
    </citation>
    <scope>NUCLEOTIDE SEQUENCE [LARGE SCALE GENOMIC DNA]</scope>
    <source>
        <strain evidence="4">80</strain>
    </source>
</reference>
<dbReference type="RefSeq" id="WP_094393543.1">
    <property type="nucleotide sequence ID" value="NZ_CP059343.1"/>
</dbReference>
<keyword evidence="2" id="KW-0472">Membrane</keyword>
<dbReference type="Proteomes" id="UP000216825">
    <property type="component" value="Chromosome"/>
</dbReference>
<sequence>MSDTTSAAAPRPAAPGAAAPGPAASGSPRRISTLLLVALVIAGLCALSIVAVLVASAGGHVLWAGFTLFPAIFLPVAFLLMCVELLRGARRRSRA</sequence>
<dbReference type="EMBL" id="CP059343">
    <property type="protein sequence ID" value="QMS56553.1"/>
    <property type="molecule type" value="Genomic_DNA"/>
</dbReference>
<name>A0A7D7KZC7_KOCVA</name>
<keyword evidence="2" id="KW-1133">Transmembrane helix</keyword>
<gene>
    <name evidence="3" type="ORF">CIB50_0001263</name>
</gene>
<keyword evidence="2" id="KW-0812">Transmembrane</keyword>
<reference evidence="3 4" key="2">
    <citation type="submission" date="2020-07" db="EMBL/GenBank/DDBJ databases">
        <title>Genome of starter culture bacteria Kocuria salsicia reveals its technological properties and safety for usage in meat industry.</title>
        <authorList>
            <person name="Michael M."/>
            <person name="Konstantin K."/>
            <person name="Evgenii K."/>
            <person name="Galina S."/>
            <person name="Oksana K."/>
            <person name="Andrei L."/>
        </authorList>
    </citation>
    <scope>NUCLEOTIDE SEQUENCE [LARGE SCALE GENOMIC DNA]</scope>
    <source>
        <strain evidence="3 4">80</strain>
    </source>
</reference>
<feature type="transmembrane region" description="Helical" evidence="2">
    <location>
        <begin position="61"/>
        <end position="86"/>
    </location>
</feature>
<protein>
    <submittedName>
        <fullName evidence="3">Uncharacterized protein</fullName>
    </submittedName>
</protein>
<dbReference type="KEGG" id="kvr:CIB50_0001263"/>
<evidence type="ECO:0000313" key="3">
    <source>
        <dbReference type="EMBL" id="QMS56553.1"/>
    </source>
</evidence>
<organism evidence="3 4">
    <name type="scientific">Kocuria varians</name>
    <name type="common">Micrococcus varians</name>
    <dbReference type="NCBI Taxonomy" id="1272"/>
    <lineage>
        <taxon>Bacteria</taxon>
        <taxon>Bacillati</taxon>
        <taxon>Actinomycetota</taxon>
        <taxon>Actinomycetes</taxon>
        <taxon>Micrococcales</taxon>
        <taxon>Micrococcaceae</taxon>
        <taxon>Kocuria</taxon>
    </lineage>
</organism>
<evidence type="ECO:0000256" key="2">
    <source>
        <dbReference type="SAM" id="Phobius"/>
    </source>
</evidence>
<keyword evidence="4" id="KW-1185">Reference proteome</keyword>